<gene>
    <name evidence="2" type="ORF">PLEPLA_LOCUS26984</name>
</gene>
<name>A0A9N7YVG5_PLEPL</name>
<sequence>MQFEIGGDLLQGEKKSGISKGYGGKERTCSNPPPSHSVERQLCSDRQLLASHQPPRRPRAFREGKEYNRRHRGSEHVEKCMHGLVAALSERKEEGTQKERSAKSTSQDFTLRLWAHLTLAALSWWSNEAARDVSTLTPGGLQHQEQHISEEARRPDTERG</sequence>
<dbReference type="AlphaFoldDB" id="A0A9N7YVG5"/>
<proteinExistence type="predicted"/>
<dbReference type="Proteomes" id="UP001153269">
    <property type="component" value="Unassembled WGS sequence"/>
</dbReference>
<organism evidence="2 3">
    <name type="scientific">Pleuronectes platessa</name>
    <name type="common">European plaice</name>
    <dbReference type="NCBI Taxonomy" id="8262"/>
    <lineage>
        <taxon>Eukaryota</taxon>
        <taxon>Metazoa</taxon>
        <taxon>Chordata</taxon>
        <taxon>Craniata</taxon>
        <taxon>Vertebrata</taxon>
        <taxon>Euteleostomi</taxon>
        <taxon>Actinopterygii</taxon>
        <taxon>Neopterygii</taxon>
        <taxon>Teleostei</taxon>
        <taxon>Neoteleostei</taxon>
        <taxon>Acanthomorphata</taxon>
        <taxon>Carangaria</taxon>
        <taxon>Pleuronectiformes</taxon>
        <taxon>Pleuronectoidei</taxon>
        <taxon>Pleuronectidae</taxon>
        <taxon>Pleuronectes</taxon>
    </lineage>
</organism>
<evidence type="ECO:0000313" key="3">
    <source>
        <dbReference type="Proteomes" id="UP001153269"/>
    </source>
</evidence>
<feature type="region of interest" description="Disordered" evidence="1">
    <location>
        <begin position="1"/>
        <end position="78"/>
    </location>
</feature>
<dbReference type="EMBL" id="CADEAL010002236">
    <property type="protein sequence ID" value="CAB1439156.1"/>
    <property type="molecule type" value="Genomic_DNA"/>
</dbReference>
<comment type="caution">
    <text evidence="2">The sequence shown here is derived from an EMBL/GenBank/DDBJ whole genome shotgun (WGS) entry which is preliminary data.</text>
</comment>
<evidence type="ECO:0000256" key="1">
    <source>
        <dbReference type="SAM" id="MobiDB-lite"/>
    </source>
</evidence>
<evidence type="ECO:0000313" key="2">
    <source>
        <dbReference type="EMBL" id="CAB1439156.1"/>
    </source>
</evidence>
<protein>
    <submittedName>
        <fullName evidence="2">Uncharacterized protein</fullName>
    </submittedName>
</protein>
<keyword evidence="3" id="KW-1185">Reference proteome</keyword>
<feature type="compositionally biased region" description="Basic and acidic residues" evidence="1">
    <location>
        <begin position="144"/>
        <end position="160"/>
    </location>
</feature>
<feature type="region of interest" description="Disordered" evidence="1">
    <location>
        <begin position="136"/>
        <end position="160"/>
    </location>
</feature>
<reference evidence="2" key="1">
    <citation type="submission" date="2020-03" db="EMBL/GenBank/DDBJ databases">
        <authorList>
            <person name="Weist P."/>
        </authorList>
    </citation>
    <scope>NUCLEOTIDE SEQUENCE</scope>
</reference>
<accession>A0A9N7YVG5</accession>